<evidence type="ECO:0000256" key="2">
    <source>
        <dbReference type="ARBA" id="ARBA00005961"/>
    </source>
</evidence>
<reference evidence="12" key="1">
    <citation type="submission" date="2022-11" db="UniProtKB">
        <authorList>
            <consortium name="WormBaseParasite"/>
        </authorList>
    </citation>
    <scope>IDENTIFICATION</scope>
</reference>
<dbReference type="InterPro" id="IPR016017">
    <property type="entry name" value="GDNF/GAS1"/>
</dbReference>
<keyword evidence="11" id="KW-1185">Reference proteome</keyword>
<dbReference type="GO" id="GO:0007399">
    <property type="term" value="P:nervous system development"/>
    <property type="evidence" value="ECO:0007669"/>
    <property type="project" value="TreeGrafter"/>
</dbReference>
<dbReference type="WBParaSite" id="PSU_v2.g512.t1">
    <property type="protein sequence ID" value="PSU_v2.g512.t1"/>
    <property type="gene ID" value="PSU_v2.g512"/>
</dbReference>
<evidence type="ECO:0000256" key="9">
    <source>
        <dbReference type="SAM" id="Phobius"/>
    </source>
</evidence>
<keyword evidence="5 9" id="KW-0472">Membrane</keyword>
<dbReference type="Pfam" id="PF02351">
    <property type="entry name" value="GDNF"/>
    <property type="match status" value="2"/>
</dbReference>
<dbReference type="GO" id="GO:0007169">
    <property type="term" value="P:cell surface receptor protein tyrosine kinase signaling pathway"/>
    <property type="evidence" value="ECO:0007669"/>
    <property type="project" value="UniProtKB-ARBA"/>
</dbReference>
<dbReference type="SMART" id="SM00907">
    <property type="entry name" value="GDNF"/>
    <property type="match status" value="2"/>
</dbReference>
<keyword evidence="4" id="KW-0732">Signal</keyword>
<name>A0A914Z4E2_9BILA</name>
<keyword evidence="3" id="KW-1003">Cell membrane</keyword>
<evidence type="ECO:0000256" key="7">
    <source>
        <dbReference type="ARBA" id="ARBA00023180"/>
    </source>
</evidence>
<feature type="compositionally biased region" description="Basic and acidic residues" evidence="8">
    <location>
        <begin position="274"/>
        <end position="293"/>
    </location>
</feature>
<dbReference type="PANTHER" id="PTHR10269">
    <property type="entry name" value="GDNF RECEPTOR ALPHA"/>
    <property type="match status" value="1"/>
</dbReference>
<evidence type="ECO:0000259" key="10">
    <source>
        <dbReference type="SMART" id="SM00907"/>
    </source>
</evidence>
<keyword evidence="6" id="KW-0675">Receptor</keyword>
<feature type="domain" description="GDNF/GAS1" evidence="10">
    <location>
        <begin position="16"/>
        <end position="93"/>
    </location>
</feature>
<evidence type="ECO:0000256" key="1">
    <source>
        <dbReference type="ARBA" id="ARBA00004236"/>
    </source>
</evidence>
<evidence type="ECO:0000256" key="5">
    <source>
        <dbReference type="ARBA" id="ARBA00023136"/>
    </source>
</evidence>
<proteinExistence type="inferred from homology"/>
<dbReference type="Proteomes" id="UP000887577">
    <property type="component" value="Unplaced"/>
</dbReference>
<dbReference type="GO" id="GO:0043235">
    <property type="term" value="C:receptor complex"/>
    <property type="evidence" value="ECO:0007669"/>
    <property type="project" value="TreeGrafter"/>
</dbReference>
<accession>A0A914Z4E2</accession>
<dbReference type="PANTHER" id="PTHR10269:SF12">
    <property type="entry name" value="GLIAL CELL LINE-DERIVED NEUROTROPHIC FAMILY RECEPTOR-LIKE, ISOFORM E"/>
    <property type="match status" value="1"/>
</dbReference>
<dbReference type="AlphaFoldDB" id="A0A914Z4E2"/>
<comment type="subcellular location">
    <subcellularLocation>
        <location evidence="1">Cell membrane</location>
    </subcellularLocation>
</comment>
<evidence type="ECO:0000256" key="4">
    <source>
        <dbReference type="ARBA" id="ARBA00022729"/>
    </source>
</evidence>
<feature type="region of interest" description="Disordered" evidence="8">
    <location>
        <begin position="220"/>
        <end position="293"/>
    </location>
</feature>
<dbReference type="InterPro" id="IPR003438">
    <property type="entry name" value="GDNF_rcpt"/>
</dbReference>
<feature type="compositionally biased region" description="Low complexity" evidence="8">
    <location>
        <begin position="234"/>
        <end position="250"/>
    </location>
</feature>
<feature type="domain" description="GDNF/GAS1" evidence="10">
    <location>
        <begin position="106"/>
        <end position="184"/>
    </location>
</feature>
<dbReference type="GO" id="GO:0038023">
    <property type="term" value="F:signaling receptor activity"/>
    <property type="evidence" value="ECO:0007669"/>
    <property type="project" value="InterPro"/>
</dbReference>
<dbReference type="InterPro" id="IPR037193">
    <property type="entry name" value="GDNF_alpha"/>
</dbReference>
<feature type="compositionally biased region" description="Polar residues" evidence="8">
    <location>
        <begin position="220"/>
        <end position="232"/>
    </location>
</feature>
<keyword evidence="9" id="KW-0812">Transmembrane</keyword>
<evidence type="ECO:0000256" key="3">
    <source>
        <dbReference type="ARBA" id="ARBA00022475"/>
    </source>
</evidence>
<comment type="similarity">
    <text evidence="2">Belongs to the GDNFR family.</text>
</comment>
<evidence type="ECO:0000313" key="12">
    <source>
        <dbReference type="WBParaSite" id="PSU_v2.g512.t1"/>
    </source>
</evidence>
<dbReference type="SUPFAM" id="SSF110035">
    <property type="entry name" value="GDNF receptor-like"/>
    <property type="match status" value="1"/>
</dbReference>
<organism evidence="11 12">
    <name type="scientific">Panagrolaimus superbus</name>
    <dbReference type="NCBI Taxonomy" id="310955"/>
    <lineage>
        <taxon>Eukaryota</taxon>
        <taxon>Metazoa</taxon>
        <taxon>Ecdysozoa</taxon>
        <taxon>Nematoda</taxon>
        <taxon>Chromadorea</taxon>
        <taxon>Rhabditida</taxon>
        <taxon>Tylenchina</taxon>
        <taxon>Panagrolaimomorpha</taxon>
        <taxon>Panagrolaimoidea</taxon>
        <taxon>Panagrolaimidae</taxon>
        <taxon>Panagrolaimus</taxon>
    </lineage>
</organism>
<evidence type="ECO:0000313" key="11">
    <source>
        <dbReference type="Proteomes" id="UP000887577"/>
    </source>
</evidence>
<evidence type="ECO:0000256" key="8">
    <source>
        <dbReference type="SAM" id="MobiDB-lite"/>
    </source>
</evidence>
<keyword evidence="7" id="KW-0325">Glycoprotein</keyword>
<evidence type="ECO:0000256" key="6">
    <source>
        <dbReference type="ARBA" id="ARBA00023170"/>
    </source>
</evidence>
<keyword evidence="9" id="KW-1133">Transmembrane helix</keyword>
<sequence>MSIISADDKLFKSSTCKAAHKRCELNETCKWHLSEVLMRCTIDGNCIRTQCAAALRRFSRYVSPQFSEAVTFCQCATADTECKQLQHMLYPRCMYAHPGEKPKDICTDAIEMCNADSYCHRRLPKFNQSCSVTVGGVCDAKDLQACRKTLLSIRGTPLEMPCFCTENDKDCIQNQSLMLPSNPCVESAMEDYAKHHVPPQQIQEPENDLDIEQNWKNDVSATVEKTSTSKPSAATLSLKPVTTTTVTTPTSEEETSAETQKLLEQKKLKSAKTTQKELVQDRSKSAKKKESIQVEDKMVDNPNETLDFIPTTIKPFKRKNLHTYPTDAYITHAPPPDGGCMARNIDGSWITHYKNSVIRQYYDWSGQCSSWCECTENEELNCHELPCLPDGSCQTLQTKIAFGEKLYIDGRGACICQSGDFICDTSEDMKVEELEPGLYITLGYSLQELKIFKEKVPKKYREKSGLVSPESSVVKDIVSRLQFALERVMPKEMLCRIVTLDDLSHGSTVMLQLQWYGVDFYTNDTESRWHIGRMEKICSPYVQKLEYSFLLEKADRYQLILSAVKQIRVIDLLDGLPAVSKCYLIRPNFYVIIVFIVLYFFKKFC</sequence>
<protein>
    <submittedName>
        <fullName evidence="12">GDNF/GAS1 domain-containing protein</fullName>
    </submittedName>
</protein>
<dbReference type="GO" id="GO:0009897">
    <property type="term" value="C:external side of plasma membrane"/>
    <property type="evidence" value="ECO:0007669"/>
    <property type="project" value="TreeGrafter"/>
</dbReference>
<feature type="transmembrane region" description="Helical" evidence="9">
    <location>
        <begin position="583"/>
        <end position="601"/>
    </location>
</feature>